<accession>A0A1X6NE53</accession>
<keyword evidence="2" id="KW-0689">Ribosomal protein</keyword>
<feature type="domain" description="Ribosomal eL28/Mak16" evidence="5">
    <location>
        <begin position="5"/>
        <end position="121"/>
    </location>
</feature>
<gene>
    <name evidence="6" type="ORF">POSPLADRAFT_1037721</name>
</gene>
<proteinExistence type="inferred from homology"/>
<evidence type="ECO:0000313" key="6">
    <source>
        <dbReference type="EMBL" id="OSX66782.1"/>
    </source>
</evidence>
<dbReference type="GeneID" id="36322203"/>
<keyword evidence="3" id="KW-0687">Ribonucleoprotein</keyword>
<keyword evidence="7" id="KW-1185">Reference proteome</keyword>
<name>A0A1X6NE53_9APHY</name>
<dbReference type="GO" id="GO:0003735">
    <property type="term" value="F:structural constituent of ribosome"/>
    <property type="evidence" value="ECO:0007669"/>
    <property type="project" value="InterPro"/>
</dbReference>
<feature type="compositionally biased region" description="Basic residues" evidence="4">
    <location>
        <begin position="129"/>
        <end position="141"/>
    </location>
</feature>
<evidence type="ECO:0000256" key="4">
    <source>
        <dbReference type="SAM" id="MobiDB-lite"/>
    </source>
</evidence>
<dbReference type="Proteomes" id="UP000194127">
    <property type="component" value="Unassembled WGS sequence"/>
</dbReference>
<evidence type="ECO:0000256" key="2">
    <source>
        <dbReference type="ARBA" id="ARBA00022980"/>
    </source>
</evidence>
<dbReference type="Gene3D" id="3.30.390.110">
    <property type="match status" value="1"/>
</dbReference>
<dbReference type="InterPro" id="IPR002672">
    <property type="entry name" value="Ribosomal_eL28"/>
</dbReference>
<dbReference type="OrthoDB" id="338850at2759"/>
<dbReference type="GO" id="GO:0006412">
    <property type="term" value="P:translation"/>
    <property type="evidence" value="ECO:0007669"/>
    <property type="project" value="InterPro"/>
</dbReference>
<dbReference type="GO" id="GO:0005840">
    <property type="term" value="C:ribosome"/>
    <property type="evidence" value="ECO:0007669"/>
    <property type="project" value="UniProtKB-KW"/>
</dbReference>
<dbReference type="EMBL" id="KZ110591">
    <property type="protein sequence ID" value="OSX66782.1"/>
    <property type="molecule type" value="Genomic_DNA"/>
</dbReference>
<evidence type="ECO:0000256" key="1">
    <source>
        <dbReference type="ARBA" id="ARBA00007926"/>
    </source>
</evidence>
<evidence type="ECO:0000259" key="5">
    <source>
        <dbReference type="Pfam" id="PF01778"/>
    </source>
</evidence>
<feature type="region of interest" description="Disordered" evidence="4">
    <location>
        <begin position="120"/>
        <end position="141"/>
    </location>
</feature>
<evidence type="ECO:0000313" key="7">
    <source>
        <dbReference type="Proteomes" id="UP000194127"/>
    </source>
</evidence>
<protein>
    <recommendedName>
        <fullName evidence="5">Ribosomal eL28/Mak16 domain-containing protein</fullName>
    </recommendedName>
</protein>
<evidence type="ECO:0000256" key="3">
    <source>
        <dbReference type="ARBA" id="ARBA00023274"/>
    </source>
</evidence>
<feature type="region of interest" description="Disordered" evidence="4">
    <location>
        <begin position="63"/>
        <end position="108"/>
    </location>
</feature>
<dbReference type="RefSeq" id="XP_024343576.1">
    <property type="nucleotide sequence ID" value="XM_024477253.1"/>
</dbReference>
<dbReference type="InterPro" id="IPR029004">
    <property type="entry name" value="Ribosomal_eL28/Mak16"/>
</dbReference>
<comment type="similarity">
    <text evidence="1">Belongs to the eukaryotic ribosomal protein eL28 family.</text>
</comment>
<dbReference type="PANTHER" id="PTHR10544">
    <property type="entry name" value="60S RIBOSOMAL PROTEIN L28"/>
    <property type="match status" value="1"/>
</dbReference>
<dbReference type="STRING" id="670580.A0A1X6NE53"/>
<dbReference type="AlphaFoldDB" id="A0A1X6NE53"/>
<sequence>MSNDLQWLLLRNNNAFMVKKVQEGPVFSKEPGNLTNLHSFKYSGLANSKVIDVRPTEGGVEIATRKKDASPHSVSSGFAKTTIRPRSGSRRVLGAAAKQAKRGYRPDLRTATLARASAILELQKEKKPSPPKKTRGKKAVA</sequence>
<organism evidence="6 7">
    <name type="scientific">Postia placenta MAD-698-R-SB12</name>
    <dbReference type="NCBI Taxonomy" id="670580"/>
    <lineage>
        <taxon>Eukaryota</taxon>
        <taxon>Fungi</taxon>
        <taxon>Dikarya</taxon>
        <taxon>Basidiomycota</taxon>
        <taxon>Agaricomycotina</taxon>
        <taxon>Agaricomycetes</taxon>
        <taxon>Polyporales</taxon>
        <taxon>Adustoporiaceae</taxon>
        <taxon>Rhodonia</taxon>
    </lineage>
</organism>
<dbReference type="GO" id="GO:1990904">
    <property type="term" value="C:ribonucleoprotein complex"/>
    <property type="evidence" value="ECO:0007669"/>
    <property type="project" value="UniProtKB-KW"/>
</dbReference>
<reference evidence="6 7" key="1">
    <citation type="submission" date="2017-04" db="EMBL/GenBank/DDBJ databases">
        <title>Genome Sequence of the Model Brown-Rot Fungus Postia placenta SB12.</title>
        <authorList>
            <consortium name="DOE Joint Genome Institute"/>
            <person name="Gaskell J."/>
            <person name="Kersten P."/>
            <person name="Larrondo L.F."/>
            <person name="Canessa P."/>
            <person name="Martinez D."/>
            <person name="Hibbett D."/>
            <person name="Schmoll M."/>
            <person name="Kubicek C.P."/>
            <person name="Martinez A.T."/>
            <person name="Yadav J."/>
            <person name="Master E."/>
            <person name="Magnuson J.K."/>
            <person name="James T."/>
            <person name="Yaver D."/>
            <person name="Berka R."/>
            <person name="Labutti K."/>
            <person name="Lipzen A."/>
            <person name="Aerts A."/>
            <person name="Barry K."/>
            <person name="Henrissat B."/>
            <person name="Blanchette R."/>
            <person name="Grigoriev I."/>
            <person name="Cullen D."/>
        </authorList>
    </citation>
    <scope>NUCLEOTIDE SEQUENCE [LARGE SCALE GENOMIC DNA]</scope>
    <source>
        <strain evidence="6 7">MAD-698-R-SB12</strain>
    </source>
</reference>
<dbReference type="Pfam" id="PF01778">
    <property type="entry name" value="Ribosomal_L28e"/>
    <property type="match status" value="1"/>
</dbReference>